<dbReference type="Pfam" id="PF01992">
    <property type="entry name" value="vATP-synt_AC39"/>
    <property type="match status" value="1"/>
</dbReference>
<comment type="caution">
    <text evidence="3">The sequence shown here is derived from an EMBL/GenBank/DDBJ whole genome shotgun (WGS) entry which is preliminary data.</text>
</comment>
<protein>
    <recommendedName>
        <fullName evidence="4">V-type ATP synthase subunit C</fullName>
    </recommendedName>
</protein>
<dbReference type="InterPro" id="IPR044911">
    <property type="entry name" value="V-type_ATPase_csu/dsu_dom_3"/>
</dbReference>
<dbReference type="InterPro" id="IPR036079">
    <property type="entry name" value="ATPase_csu/dsu_sf"/>
</dbReference>
<proteinExistence type="predicted"/>
<feature type="non-terminal residue" evidence="3">
    <location>
        <position position="1"/>
    </location>
</feature>
<reference evidence="3" key="1">
    <citation type="journal article" date="2014" name="Front. Microbiol.">
        <title>High frequency of phylogenetically diverse reductive dehalogenase-homologous genes in deep subseafloor sedimentary metagenomes.</title>
        <authorList>
            <person name="Kawai M."/>
            <person name="Futagami T."/>
            <person name="Toyoda A."/>
            <person name="Takaki Y."/>
            <person name="Nishi S."/>
            <person name="Hori S."/>
            <person name="Arai W."/>
            <person name="Tsubouchi T."/>
            <person name="Morono Y."/>
            <person name="Uchiyama I."/>
            <person name="Ito T."/>
            <person name="Fujiyama A."/>
            <person name="Inagaki F."/>
            <person name="Takami H."/>
        </authorList>
    </citation>
    <scope>NUCLEOTIDE SEQUENCE</scope>
    <source>
        <strain evidence="3">Expedition CK06-06</strain>
    </source>
</reference>
<dbReference type="PANTHER" id="PTHR38682:SF1">
    <property type="entry name" value="V-TYPE ATP SYNTHASE SUBUNIT C"/>
    <property type="match status" value="1"/>
</dbReference>
<evidence type="ECO:0000313" key="3">
    <source>
        <dbReference type="EMBL" id="GAG20693.1"/>
    </source>
</evidence>
<sequence>PLYMREAIEQAVLDYYQDKDIRQIDHALDRHQVAHNLKVAAQLKSVFLTELFRMQIDLTNIRTMFRLKLTGSDEHNVFLDGGYLVHHLLRHTLDIGNEAIAPLFFTTPYYSVVEAAAAYIISNNSFLKLEQHCEEHLIGFLKTTSQITAGPQSVIAYLLLKEIEIRTVRLILTSKNNALDAKLILDRLGE</sequence>
<evidence type="ECO:0000256" key="2">
    <source>
        <dbReference type="ARBA" id="ARBA00023065"/>
    </source>
</evidence>
<dbReference type="AlphaFoldDB" id="X0W7V7"/>
<accession>X0W7V7</accession>
<dbReference type="Gene3D" id="1.10.132.50">
    <property type="entry name" value="ATP synthase (C/AC39) subunit, domain 3"/>
    <property type="match status" value="2"/>
</dbReference>
<gene>
    <name evidence="3" type="ORF">S01H1_49246</name>
</gene>
<name>X0W7V7_9ZZZZ</name>
<keyword evidence="2" id="KW-0406">Ion transport</keyword>
<dbReference type="InterPro" id="IPR050873">
    <property type="entry name" value="V-ATPase_V0D/AC39_subunit"/>
</dbReference>
<dbReference type="SUPFAM" id="SSF103486">
    <property type="entry name" value="V-type ATP synthase subunit C"/>
    <property type="match status" value="1"/>
</dbReference>
<evidence type="ECO:0000256" key="1">
    <source>
        <dbReference type="ARBA" id="ARBA00022448"/>
    </source>
</evidence>
<dbReference type="EMBL" id="BARS01031664">
    <property type="protein sequence ID" value="GAG20693.1"/>
    <property type="molecule type" value="Genomic_DNA"/>
</dbReference>
<evidence type="ECO:0008006" key="4">
    <source>
        <dbReference type="Google" id="ProtNLM"/>
    </source>
</evidence>
<keyword evidence="1" id="KW-0813">Transport</keyword>
<dbReference type="GO" id="GO:0046961">
    <property type="term" value="F:proton-transporting ATPase activity, rotational mechanism"/>
    <property type="evidence" value="ECO:0007669"/>
    <property type="project" value="InterPro"/>
</dbReference>
<dbReference type="InterPro" id="IPR002843">
    <property type="entry name" value="ATPase_V0-cplx_csu/dsu"/>
</dbReference>
<dbReference type="PANTHER" id="PTHR38682">
    <property type="entry name" value="V-TYPE ATP SYNTHASE SUBUNIT C"/>
    <property type="match status" value="1"/>
</dbReference>
<organism evidence="3">
    <name type="scientific">marine sediment metagenome</name>
    <dbReference type="NCBI Taxonomy" id="412755"/>
    <lineage>
        <taxon>unclassified sequences</taxon>
        <taxon>metagenomes</taxon>
        <taxon>ecological metagenomes</taxon>
    </lineage>
</organism>